<feature type="chain" id="PRO_5017018985" description="Cytochrome c oxidase subunit 2" evidence="20">
    <location>
        <begin position="23"/>
        <end position="393"/>
    </location>
</feature>
<keyword evidence="25" id="KW-1185">Reference proteome</keyword>
<comment type="subcellular location">
    <subcellularLocation>
        <location evidence="17">Cell membrane</location>
        <topology evidence="17">Multi-pass membrane protein</topology>
    </subcellularLocation>
    <subcellularLocation>
        <location evidence="1">Membrane</location>
        <topology evidence="1">Multi-pass membrane protein</topology>
    </subcellularLocation>
</comment>
<keyword evidence="3 17" id="KW-0813">Transport</keyword>
<evidence type="ECO:0000256" key="11">
    <source>
        <dbReference type="ARBA" id="ARBA00023004"/>
    </source>
</evidence>
<feature type="transmembrane region" description="Helical" evidence="19">
    <location>
        <begin position="87"/>
        <end position="105"/>
    </location>
</feature>
<keyword evidence="7 16" id="KW-0479">Metal-binding</keyword>
<dbReference type="Proteomes" id="UP000252707">
    <property type="component" value="Unassembled WGS sequence"/>
</dbReference>
<evidence type="ECO:0000256" key="18">
    <source>
        <dbReference type="RuleBase" id="RU004024"/>
    </source>
</evidence>
<dbReference type="SUPFAM" id="SSF46626">
    <property type="entry name" value="Cytochrome c"/>
    <property type="match status" value="1"/>
</dbReference>
<dbReference type="PROSITE" id="PS00078">
    <property type="entry name" value="COX2"/>
    <property type="match status" value="1"/>
</dbReference>
<evidence type="ECO:0000256" key="3">
    <source>
        <dbReference type="ARBA" id="ARBA00022448"/>
    </source>
</evidence>
<keyword evidence="13 19" id="KW-0472">Membrane</keyword>
<dbReference type="Pfam" id="PF02790">
    <property type="entry name" value="COX2_TM"/>
    <property type="match status" value="1"/>
</dbReference>
<evidence type="ECO:0000256" key="7">
    <source>
        <dbReference type="ARBA" id="ARBA00022723"/>
    </source>
</evidence>
<sequence length="393" mass="42950">MVRRTAALAAATGLIAPAGALADYALNLRPGVTPISREVYDLHMLILWICVAIGAVVFGAMVYSIIRHRKSRGVEAARFHENTSVEILWTLIPVLILVSMAIPATRTLIAMEDTRDADLTIKVTGYQWKWHYDYLGEDVSFFSTLATPTEAFRDASLRTADYLLEVDNPVVVPVGRKVRFLTTANDVIHSWWVPDLGWKRDAIPGFINESWAQVDVPGVYRGQCAELCGKDHGFMPVVLVAKSEPEYEAWLAQQKSAKATRAAAAEKTWTLEELMQRGEAVYAKTCAVCHQANGQGVPGAFPPLAAGHPFAAGENLLAHLRERGFLDADGNIVLGPLEQHIDIVLNGIEGSAMQAFRDQLDDADLAAVITYERNSFGNDSGELVQPAAVKAAR</sequence>
<feature type="domain" description="Cytochrome c" evidence="23">
    <location>
        <begin position="273"/>
        <end position="376"/>
    </location>
</feature>
<dbReference type="GO" id="GO:0004129">
    <property type="term" value="F:cytochrome-c oxidase activity"/>
    <property type="evidence" value="ECO:0007669"/>
    <property type="project" value="UniProtKB-EC"/>
</dbReference>
<dbReference type="InterPro" id="IPR036257">
    <property type="entry name" value="Cyt_c_oxidase_su2_TM_sf"/>
</dbReference>
<evidence type="ECO:0000313" key="24">
    <source>
        <dbReference type="EMBL" id="RCX31313.1"/>
    </source>
</evidence>
<dbReference type="InterPro" id="IPR001505">
    <property type="entry name" value="Copper_CuA"/>
</dbReference>
<evidence type="ECO:0000256" key="19">
    <source>
        <dbReference type="SAM" id="Phobius"/>
    </source>
</evidence>
<dbReference type="InterPro" id="IPR014222">
    <property type="entry name" value="Cyt_c_oxidase_su2"/>
</dbReference>
<dbReference type="InterPro" id="IPR009056">
    <property type="entry name" value="Cyt_c-like_dom"/>
</dbReference>
<evidence type="ECO:0000256" key="16">
    <source>
        <dbReference type="PROSITE-ProRule" id="PRU00433"/>
    </source>
</evidence>
<dbReference type="SUPFAM" id="SSF81464">
    <property type="entry name" value="Cytochrome c oxidase subunit II-like, transmembrane region"/>
    <property type="match status" value="1"/>
</dbReference>
<evidence type="ECO:0000259" key="22">
    <source>
        <dbReference type="PROSITE" id="PS50999"/>
    </source>
</evidence>
<dbReference type="GO" id="GO:0016491">
    <property type="term" value="F:oxidoreductase activity"/>
    <property type="evidence" value="ECO:0007669"/>
    <property type="project" value="InterPro"/>
</dbReference>
<keyword evidence="8" id="KW-1278">Translocase</keyword>
<evidence type="ECO:0000256" key="17">
    <source>
        <dbReference type="RuleBase" id="RU000456"/>
    </source>
</evidence>
<dbReference type="Pfam" id="PF00116">
    <property type="entry name" value="COX2"/>
    <property type="match status" value="1"/>
</dbReference>
<dbReference type="GO" id="GO:0005507">
    <property type="term" value="F:copper ion binding"/>
    <property type="evidence" value="ECO:0007669"/>
    <property type="project" value="InterPro"/>
</dbReference>
<evidence type="ECO:0000259" key="21">
    <source>
        <dbReference type="PROSITE" id="PS50857"/>
    </source>
</evidence>
<evidence type="ECO:0000256" key="10">
    <source>
        <dbReference type="ARBA" id="ARBA00022989"/>
    </source>
</evidence>
<keyword evidence="20" id="KW-0732">Signal</keyword>
<evidence type="ECO:0000256" key="9">
    <source>
        <dbReference type="ARBA" id="ARBA00022982"/>
    </source>
</evidence>
<evidence type="ECO:0000256" key="1">
    <source>
        <dbReference type="ARBA" id="ARBA00004141"/>
    </source>
</evidence>
<evidence type="ECO:0000256" key="4">
    <source>
        <dbReference type="ARBA" id="ARBA00022617"/>
    </source>
</evidence>
<accession>A0A369CC88</accession>
<feature type="domain" description="Cytochrome oxidase subunit II transmembrane region profile" evidence="22">
    <location>
        <begin position="20"/>
        <end position="115"/>
    </location>
</feature>
<keyword evidence="12 18" id="KW-0186">Copper</keyword>
<dbReference type="InterPro" id="IPR002429">
    <property type="entry name" value="CcO_II-like_C"/>
</dbReference>
<dbReference type="OrthoDB" id="9781261at2"/>
<name>A0A369CC88_9GAMM</name>
<dbReference type="EMBL" id="QPJY01000003">
    <property type="protein sequence ID" value="RCX31313.1"/>
    <property type="molecule type" value="Genomic_DNA"/>
</dbReference>
<dbReference type="PRINTS" id="PR01166">
    <property type="entry name" value="CYCOXIDASEII"/>
</dbReference>
<dbReference type="SUPFAM" id="SSF49503">
    <property type="entry name" value="Cupredoxins"/>
    <property type="match status" value="1"/>
</dbReference>
<keyword evidence="11 16" id="KW-0408">Iron</keyword>
<dbReference type="Gene3D" id="1.10.287.90">
    <property type="match status" value="1"/>
</dbReference>
<comment type="caution">
    <text evidence="24">The sequence shown here is derived from an EMBL/GenBank/DDBJ whole genome shotgun (WGS) entry which is preliminary data.</text>
</comment>
<dbReference type="InterPro" id="IPR036909">
    <property type="entry name" value="Cyt_c-like_dom_sf"/>
</dbReference>
<organism evidence="24 25">
    <name type="scientific">Thioalbus denitrificans</name>
    <dbReference type="NCBI Taxonomy" id="547122"/>
    <lineage>
        <taxon>Bacteria</taxon>
        <taxon>Pseudomonadati</taxon>
        <taxon>Pseudomonadota</taxon>
        <taxon>Gammaproteobacteria</taxon>
        <taxon>Chromatiales</taxon>
        <taxon>Ectothiorhodospiraceae</taxon>
        <taxon>Thioalbus</taxon>
    </lineage>
</organism>
<dbReference type="PROSITE" id="PS50857">
    <property type="entry name" value="COX2_CUA"/>
    <property type="match status" value="1"/>
</dbReference>
<dbReference type="InterPro" id="IPR008972">
    <property type="entry name" value="Cupredoxin"/>
</dbReference>
<evidence type="ECO:0000256" key="13">
    <source>
        <dbReference type="ARBA" id="ARBA00023136"/>
    </source>
</evidence>
<dbReference type="NCBIfam" id="TIGR02866">
    <property type="entry name" value="CoxB"/>
    <property type="match status" value="1"/>
</dbReference>
<dbReference type="PANTHER" id="PTHR22888:SF9">
    <property type="entry name" value="CYTOCHROME C OXIDASE SUBUNIT 2"/>
    <property type="match status" value="1"/>
</dbReference>
<dbReference type="InterPro" id="IPR011759">
    <property type="entry name" value="Cyt_c_oxidase_su2_TM_dom"/>
</dbReference>
<dbReference type="PANTHER" id="PTHR22888">
    <property type="entry name" value="CYTOCHROME C OXIDASE, SUBUNIT II"/>
    <property type="match status" value="1"/>
</dbReference>
<dbReference type="Pfam" id="PF13442">
    <property type="entry name" value="Cytochrome_CBB3"/>
    <property type="match status" value="1"/>
</dbReference>
<dbReference type="RefSeq" id="WP_114279482.1">
    <property type="nucleotide sequence ID" value="NZ_QPJY01000003.1"/>
</dbReference>
<evidence type="ECO:0000256" key="12">
    <source>
        <dbReference type="ARBA" id="ARBA00023008"/>
    </source>
</evidence>
<gene>
    <name evidence="24" type="ORF">DFQ59_103281</name>
</gene>
<keyword evidence="10 19" id="KW-1133">Transmembrane helix</keyword>
<dbReference type="EC" id="7.1.1.9" evidence="18"/>
<evidence type="ECO:0000256" key="15">
    <source>
        <dbReference type="ARBA" id="ARBA00047816"/>
    </source>
</evidence>
<evidence type="ECO:0000256" key="6">
    <source>
        <dbReference type="ARBA" id="ARBA00022692"/>
    </source>
</evidence>
<dbReference type="GO" id="GO:0005886">
    <property type="term" value="C:plasma membrane"/>
    <property type="evidence" value="ECO:0007669"/>
    <property type="project" value="UniProtKB-SubCell"/>
</dbReference>
<feature type="transmembrane region" description="Helical" evidence="19">
    <location>
        <begin position="46"/>
        <end position="66"/>
    </location>
</feature>
<proteinExistence type="inferred from homology"/>
<dbReference type="PROSITE" id="PS50999">
    <property type="entry name" value="COX2_TM"/>
    <property type="match status" value="1"/>
</dbReference>
<evidence type="ECO:0000256" key="2">
    <source>
        <dbReference type="ARBA" id="ARBA00007866"/>
    </source>
</evidence>
<dbReference type="PROSITE" id="PS51007">
    <property type="entry name" value="CYTC"/>
    <property type="match status" value="1"/>
</dbReference>
<comment type="function">
    <text evidence="14 18">Subunits I and II form the functional core of the enzyme complex. Electrons originating in cytochrome c are transferred via heme a and Cu(A) to the binuclear center formed by heme a3 and Cu(B).</text>
</comment>
<keyword evidence="6 17" id="KW-0812">Transmembrane</keyword>
<evidence type="ECO:0000313" key="25">
    <source>
        <dbReference type="Proteomes" id="UP000252707"/>
    </source>
</evidence>
<feature type="domain" description="Cytochrome oxidase subunit II copper A binding" evidence="21">
    <location>
        <begin position="116"/>
        <end position="253"/>
    </location>
</feature>
<keyword evidence="5 17" id="KW-0679">Respiratory chain</keyword>
<evidence type="ECO:0000259" key="23">
    <source>
        <dbReference type="PROSITE" id="PS51007"/>
    </source>
</evidence>
<dbReference type="GO" id="GO:0042773">
    <property type="term" value="P:ATP synthesis coupled electron transport"/>
    <property type="evidence" value="ECO:0007669"/>
    <property type="project" value="TreeGrafter"/>
</dbReference>
<dbReference type="Gene3D" id="2.60.40.420">
    <property type="entry name" value="Cupredoxins - blue copper proteins"/>
    <property type="match status" value="1"/>
</dbReference>
<protein>
    <recommendedName>
        <fullName evidence="18">Cytochrome c oxidase subunit 2</fullName>
        <ecNumber evidence="18">7.1.1.9</ecNumber>
    </recommendedName>
</protein>
<dbReference type="Gene3D" id="1.10.760.10">
    <property type="entry name" value="Cytochrome c-like domain"/>
    <property type="match status" value="1"/>
</dbReference>
<reference evidence="24 25" key="1">
    <citation type="submission" date="2018-07" db="EMBL/GenBank/DDBJ databases">
        <title>Genomic Encyclopedia of Type Strains, Phase IV (KMG-IV): sequencing the most valuable type-strain genomes for metagenomic binning, comparative biology and taxonomic classification.</title>
        <authorList>
            <person name="Goeker M."/>
        </authorList>
    </citation>
    <scope>NUCLEOTIDE SEQUENCE [LARGE SCALE GENOMIC DNA]</scope>
    <source>
        <strain evidence="24 25">DSM 26407</strain>
    </source>
</reference>
<evidence type="ECO:0000256" key="20">
    <source>
        <dbReference type="SAM" id="SignalP"/>
    </source>
</evidence>
<comment type="catalytic activity">
    <reaction evidence="15 18">
        <text>4 Fe(II)-[cytochrome c] + O2 + 8 H(+)(in) = 4 Fe(III)-[cytochrome c] + 2 H2O + 4 H(+)(out)</text>
        <dbReference type="Rhea" id="RHEA:11436"/>
        <dbReference type="Rhea" id="RHEA-COMP:10350"/>
        <dbReference type="Rhea" id="RHEA-COMP:14399"/>
        <dbReference type="ChEBI" id="CHEBI:15377"/>
        <dbReference type="ChEBI" id="CHEBI:15378"/>
        <dbReference type="ChEBI" id="CHEBI:15379"/>
        <dbReference type="ChEBI" id="CHEBI:29033"/>
        <dbReference type="ChEBI" id="CHEBI:29034"/>
        <dbReference type="EC" id="7.1.1.9"/>
    </reaction>
</comment>
<comment type="cofactor">
    <cofactor evidence="18">
        <name>Cu cation</name>
        <dbReference type="ChEBI" id="CHEBI:23378"/>
    </cofactor>
    <text evidence="18">Binds a copper A center.</text>
</comment>
<dbReference type="InterPro" id="IPR045187">
    <property type="entry name" value="CcO_II"/>
</dbReference>
<keyword evidence="9 17" id="KW-0249">Electron transport</keyword>
<dbReference type="AlphaFoldDB" id="A0A369CC88"/>
<evidence type="ECO:0000256" key="8">
    <source>
        <dbReference type="ARBA" id="ARBA00022967"/>
    </source>
</evidence>
<dbReference type="GO" id="GO:0020037">
    <property type="term" value="F:heme binding"/>
    <property type="evidence" value="ECO:0007669"/>
    <property type="project" value="InterPro"/>
</dbReference>
<comment type="similarity">
    <text evidence="2 17">Belongs to the cytochrome c oxidase subunit 2 family.</text>
</comment>
<evidence type="ECO:0000256" key="5">
    <source>
        <dbReference type="ARBA" id="ARBA00022660"/>
    </source>
</evidence>
<evidence type="ECO:0000256" key="14">
    <source>
        <dbReference type="ARBA" id="ARBA00024688"/>
    </source>
</evidence>
<feature type="signal peptide" evidence="20">
    <location>
        <begin position="1"/>
        <end position="22"/>
    </location>
</feature>
<keyword evidence="4 16" id="KW-0349">Heme</keyword>